<dbReference type="PRINTS" id="PR00032">
    <property type="entry name" value="HTHARAC"/>
</dbReference>
<evidence type="ECO:0000313" key="7">
    <source>
        <dbReference type="Proteomes" id="UP001597549"/>
    </source>
</evidence>
<protein>
    <submittedName>
        <fullName evidence="6">Helix-turn-helix domain-containing protein</fullName>
    </submittedName>
</protein>
<dbReference type="Gene3D" id="1.10.10.60">
    <property type="entry name" value="Homeodomain-like"/>
    <property type="match status" value="2"/>
</dbReference>
<proteinExistence type="predicted"/>
<reference evidence="7" key="1">
    <citation type="journal article" date="2019" name="Int. J. Syst. Evol. Microbiol.">
        <title>The Global Catalogue of Microorganisms (GCM) 10K type strain sequencing project: providing services to taxonomists for standard genome sequencing and annotation.</title>
        <authorList>
            <consortium name="The Broad Institute Genomics Platform"/>
            <consortium name="The Broad Institute Genome Sequencing Center for Infectious Disease"/>
            <person name="Wu L."/>
            <person name="Ma J."/>
        </authorList>
    </citation>
    <scope>NUCLEOTIDE SEQUENCE [LARGE SCALE GENOMIC DNA]</scope>
    <source>
        <strain evidence="7">KCTC 52644</strain>
    </source>
</reference>
<feature type="domain" description="HTH araC/xylS-type" evidence="4">
    <location>
        <begin position="192"/>
        <end position="291"/>
    </location>
</feature>
<evidence type="ECO:0000256" key="3">
    <source>
        <dbReference type="ARBA" id="ARBA00023163"/>
    </source>
</evidence>
<dbReference type="InterPro" id="IPR018060">
    <property type="entry name" value="HTH_AraC"/>
</dbReference>
<name>A0ABW5Z675_9FLAO</name>
<comment type="caution">
    <text evidence="6">The sequence shown here is derived from an EMBL/GenBank/DDBJ whole genome shotgun (WGS) entry which is preliminary data.</text>
</comment>
<dbReference type="CDD" id="cd00130">
    <property type="entry name" value="PAS"/>
    <property type="match status" value="1"/>
</dbReference>
<gene>
    <name evidence="6" type="ORF">ACFSX9_04195</name>
</gene>
<dbReference type="InterPro" id="IPR020449">
    <property type="entry name" value="Tscrpt_reg_AraC-type_HTH"/>
</dbReference>
<keyword evidence="3" id="KW-0804">Transcription</keyword>
<dbReference type="PANTHER" id="PTHR47893:SF1">
    <property type="entry name" value="REGULATORY PROTEIN PCHR"/>
    <property type="match status" value="1"/>
</dbReference>
<keyword evidence="1" id="KW-0805">Transcription regulation</keyword>
<dbReference type="SUPFAM" id="SSF55785">
    <property type="entry name" value="PYP-like sensor domain (PAS domain)"/>
    <property type="match status" value="1"/>
</dbReference>
<dbReference type="EMBL" id="JBHUOL010000010">
    <property type="protein sequence ID" value="MFD2907928.1"/>
    <property type="molecule type" value="Genomic_DNA"/>
</dbReference>
<keyword evidence="7" id="KW-1185">Reference proteome</keyword>
<dbReference type="Pfam" id="PF12833">
    <property type="entry name" value="HTH_18"/>
    <property type="match status" value="1"/>
</dbReference>
<dbReference type="SMART" id="SM00342">
    <property type="entry name" value="HTH_ARAC"/>
    <property type="match status" value="1"/>
</dbReference>
<evidence type="ECO:0000256" key="1">
    <source>
        <dbReference type="ARBA" id="ARBA00023015"/>
    </source>
</evidence>
<dbReference type="InterPro" id="IPR018062">
    <property type="entry name" value="HTH_AraC-typ_CS"/>
</dbReference>
<dbReference type="InterPro" id="IPR053142">
    <property type="entry name" value="PchR_regulatory_protein"/>
</dbReference>
<dbReference type="RefSeq" id="WP_379804796.1">
    <property type="nucleotide sequence ID" value="NZ_JBHUOL010000010.1"/>
</dbReference>
<sequence length="292" mass="34247">MISNEERNIIKNMYQMLFEMATGNISFRIEEIENNELGNIAKTLNSLAGKMKDIILKSGYVNPHYTYQNLIQVTLILNADFKIVSFSPNMPMFLHYSEDVLLKMKITDILSERSFPILNLIKKEMKHDEKYQKTIQLIFVDNQKQLAPFFCTVYRLVNTDNLFISTVTTVLQDITVGNSNTTPRKSDAIIIQEVYEYIMKHLEEPLPTLKQLSKLFGTNEFKLKDGFRHFFKTSIYKFYNEERLKQAHSIIQQTTIPLKEIAYMCGFNDYTNFSKAFKKAYNYPPSELKRRT</sequence>
<dbReference type="InterPro" id="IPR000014">
    <property type="entry name" value="PAS"/>
</dbReference>
<dbReference type="CDD" id="cd06225">
    <property type="entry name" value="HAMP"/>
    <property type="match status" value="1"/>
</dbReference>
<keyword evidence="2" id="KW-0238">DNA-binding</keyword>
<dbReference type="PROSITE" id="PS50885">
    <property type="entry name" value="HAMP"/>
    <property type="match status" value="1"/>
</dbReference>
<evidence type="ECO:0000256" key="2">
    <source>
        <dbReference type="ARBA" id="ARBA00023125"/>
    </source>
</evidence>
<feature type="domain" description="HAMP" evidence="5">
    <location>
        <begin position="19"/>
        <end position="56"/>
    </location>
</feature>
<dbReference type="InterPro" id="IPR003660">
    <property type="entry name" value="HAMP_dom"/>
</dbReference>
<dbReference type="InterPro" id="IPR009057">
    <property type="entry name" value="Homeodomain-like_sf"/>
</dbReference>
<dbReference type="PROSITE" id="PS00041">
    <property type="entry name" value="HTH_ARAC_FAMILY_1"/>
    <property type="match status" value="1"/>
</dbReference>
<dbReference type="InterPro" id="IPR035965">
    <property type="entry name" value="PAS-like_dom_sf"/>
</dbReference>
<organism evidence="6 7">
    <name type="scientific">Flavobacterium ardleyense</name>
    <dbReference type="NCBI Taxonomy" id="2038737"/>
    <lineage>
        <taxon>Bacteria</taxon>
        <taxon>Pseudomonadati</taxon>
        <taxon>Bacteroidota</taxon>
        <taxon>Flavobacteriia</taxon>
        <taxon>Flavobacteriales</taxon>
        <taxon>Flavobacteriaceae</taxon>
        <taxon>Flavobacterium</taxon>
    </lineage>
</organism>
<evidence type="ECO:0000259" key="5">
    <source>
        <dbReference type="PROSITE" id="PS50885"/>
    </source>
</evidence>
<evidence type="ECO:0000313" key="6">
    <source>
        <dbReference type="EMBL" id="MFD2907928.1"/>
    </source>
</evidence>
<dbReference type="PANTHER" id="PTHR47893">
    <property type="entry name" value="REGULATORY PROTEIN PCHR"/>
    <property type="match status" value="1"/>
</dbReference>
<dbReference type="Proteomes" id="UP001597549">
    <property type="component" value="Unassembled WGS sequence"/>
</dbReference>
<dbReference type="PROSITE" id="PS01124">
    <property type="entry name" value="HTH_ARAC_FAMILY_2"/>
    <property type="match status" value="1"/>
</dbReference>
<accession>A0ABW5Z675</accession>
<dbReference type="SUPFAM" id="SSF46689">
    <property type="entry name" value="Homeodomain-like"/>
    <property type="match status" value="1"/>
</dbReference>
<evidence type="ECO:0000259" key="4">
    <source>
        <dbReference type="PROSITE" id="PS01124"/>
    </source>
</evidence>